<dbReference type="GO" id="GO:0016787">
    <property type="term" value="F:hydrolase activity"/>
    <property type="evidence" value="ECO:0007669"/>
    <property type="project" value="InterPro"/>
</dbReference>
<evidence type="ECO:0000256" key="2">
    <source>
        <dbReference type="ARBA" id="ARBA00022692"/>
    </source>
</evidence>
<name>A0AAW1DCJ5_9HEMI</name>
<dbReference type="Proteomes" id="UP001461498">
    <property type="component" value="Unassembled WGS sequence"/>
</dbReference>
<gene>
    <name evidence="7" type="ORF">O3M35_008072</name>
</gene>
<feature type="transmembrane region" description="Helical" evidence="5">
    <location>
        <begin position="30"/>
        <end position="54"/>
    </location>
</feature>
<dbReference type="Pfam" id="PF00149">
    <property type="entry name" value="Metallophos"/>
    <property type="match status" value="1"/>
</dbReference>
<reference evidence="7 8" key="1">
    <citation type="submission" date="2022-12" db="EMBL/GenBank/DDBJ databases">
        <title>Chromosome-level genome assembly of true bugs.</title>
        <authorList>
            <person name="Ma L."/>
            <person name="Li H."/>
        </authorList>
    </citation>
    <scope>NUCLEOTIDE SEQUENCE [LARGE SCALE GENOMIC DNA]</scope>
    <source>
        <strain evidence="7">Lab_2022b</strain>
    </source>
</reference>
<keyword evidence="3 5" id="KW-1133">Transmembrane helix</keyword>
<keyword evidence="4 5" id="KW-0472">Membrane</keyword>
<evidence type="ECO:0000313" key="7">
    <source>
        <dbReference type="EMBL" id="KAK9506070.1"/>
    </source>
</evidence>
<dbReference type="SUPFAM" id="SSF56300">
    <property type="entry name" value="Metallo-dependent phosphatases"/>
    <property type="match status" value="1"/>
</dbReference>
<keyword evidence="8" id="KW-1185">Reference proteome</keyword>
<dbReference type="GO" id="GO:0006506">
    <property type="term" value="P:GPI anchor biosynthetic process"/>
    <property type="evidence" value="ECO:0007669"/>
    <property type="project" value="InterPro"/>
</dbReference>
<evidence type="ECO:0000256" key="5">
    <source>
        <dbReference type="SAM" id="Phobius"/>
    </source>
</evidence>
<feature type="transmembrane region" description="Helical" evidence="5">
    <location>
        <begin position="334"/>
        <end position="355"/>
    </location>
</feature>
<proteinExistence type="predicted"/>
<evidence type="ECO:0000313" key="8">
    <source>
        <dbReference type="Proteomes" id="UP001461498"/>
    </source>
</evidence>
<accession>A0AAW1DCJ5</accession>
<keyword evidence="2 5" id="KW-0812">Transmembrane</keyword>
<organism evidence="7 8">
    <name type="scientific">Rhynocoris fuscipes</name>
    <dbReference type="NCBI Taxonomy" id="488301"/>
    <lineage>
        <taxon>Eukaryota</taxon>
        <taxon>Metazoa</taxon>
        <taxon>Ecdysozoa</taxon>
        <taxon>Arthropoda</taxon>
        <taxon>Hexapoda</taxon>
        <taxon>Insecta</taxon>
        <taxon>Pterygota</taxon>
        <taxon>Neoptera</taxon>
        <taxon>Paraneoptera</taxon>
        <taxon>Hemiptera</taxon>
        <taxon>Heteroptera</taxon>
        <taxon>Panheteroptera</taxon>
        <taxon>Cimicomorpha</taxon>
        <taxon>Reduviidae</taxon>
        <taxon>Harpactorinae</taxon>
        <taxon>Harpactorini</taxon>
        <taxon>Rhynocoris</taxon>
    </lineage>
</organism>
<dbReference type="InterPro" id="IPR033308">
    <property type="entry name" value="PGAP5/Cdc1/Ted1"/>
</dbReference>
<dbReference type="AlphaFoldDB" id="A0AAW1DCJ5"/>
<dbReference type="EMBL" id="JAPXFL010000005">
    <property type="protein sequence ID" value="KAK9506070.1"/>
    <property type="molecule type" value="Genomic_DNA"/>
</dbReference>
<evidence type="ECO:0000256" key="4">
    <source>
        <dbReference type="ARBA" id="ARBA00023136"/>
    </source>
</evidence>
<comment type="subcellular location">
    <subcellularLocation>
        <location evidence="1">Membrane</location>
        <topology evidence="1">Multi-pass membrane protein</topology>
    </subcellularLocation>
</comment>
<sequence length="372" mass="43724">MAIIKNGFVHISNYIFSFYRFFRRKYSYSVLLYLITLIVITNELIISSTYQLYWPNKTCGELKNYYKILMVADPQILGENTECWIARWDSDRFLRNSFSAALRYTQPDVIVFLGDLMDEGSHADHQQFSRYLSRFNAIFQHATIPTIFVPGDNDIGGEDEPVYLSNVQRFEQFFASKSDLEKYEHLEFYKVNKLLRRFPNISNIKVNSSSIRIAVSHIPLLGYADDTTEKVIKNLRPQLIFSAHDHKSIHFVGDLKTGETTFIEVLESNTHNNDIPSWRFQNGEMITNEIIVPTCSYRMGVQKIGYGLALIDKDGSYWCYMILWLPQRLHQLRIYFYSLILISLHLLIPFLFTFFKCFIRFCKKYSTTYTNI</sequence>
<comment type="caution">
    <text evidence="7">The sequence shown here is derived from an EMBL/GenBank/DDBJ whole genome shotgun (WGS) entry which is preliminary data.</text>
</comment>
<evidence type="ECO:0000259" key="6">
    <source>
        <dbReference type="Pfam" id="PF00149"/>
    </source>
</evidence>
<feature type="domain" description="Calcineurin-like phosphoesterase" evidence="6">
    <location>
        <begin position="67"/>
        <end position="247"/>
    </location>
</feature>
<dbReference type="PANTHER" id="PTHR13315:SF4">
    <property type="entry name" value="METALLOPHOSPHOESTERASE, ISOFORM E"/>
    <property type="match status" value="1"/>
</dbReference>
<evidence type="ECO:0000256" key="1">
    <source>
        <dbReference type="ARBA" id="ARBA00004141"/>
    </source>
</evidence>
<dbReference type="InterPro" id="IPR029052">
    <property type="entry name" value="Metallo-depent_PP-like"/>
</dbReference>
<evidence type="ECO:0000256" key="3">
    <source>
        <dbReference type="ARBA" id="ARBA00022989"/>
    </source>
</evidence>
<protein>
    <recommendedName>
        <fullName evidence="6">Calcineurin-like phosphoesterase domain-containing protein</fullName>
    </recommendedName>
</protein>
<dbReference type="PANTHER" id="PTHR13315">
    <property type="entry name" value="METALLO PHOSPHOESTERASE RELATED"/>
    <property type="match status" value="1"/>
</dbReference>
<dbReference type="GO" id="GO:0005783">
    <property type="term" value="C:endoplasmic reticulum"/>
    <property type="evidence" value="ECO:0007669"/>
    <property type="project" value="TreeGrafter"/>
</dbReference>
<dbReference type="Gene3D" id="3.60.21.10">
    <property type="match status" value="1"/>
</dbReference>
<dbReference type="InterPro" id="IPR004843">
    <property type="entry name" value="Calcineurin-like_PHP"/>
</dbReference>
<dbReference type="GO" id="GO:0016020">
    <property type="term" value="C:membrane"/>
    <property type="evidence" value="ECO:0007669"/>
    <property type="project" value="UniProtKB-SubCell"/>
</dbReference>